<evidence type="ECO:0000259" key="3">
    <source>
        <dbReference type="PROSITE" id="PS50110"/>
    </source>
</evidence>
<comment type="caution">
    <text evidence="4">The sequence shown here is derived from an EMBL/GenBank/DDBJ whole genome shotgun (WGS) entry which is preliminary data.</text>
</comment>
<dbReference type="Pfam" id="PF13614">
    <property type="entry name" value="AAA_31"/>
    <property type="match status" value="1"/>
</dbReference>
<dbReference type="InterPro" id="IPR025669">
    <property type="entry name" value="AAA_dom"/>
</dbReference>
<dbReference type="AlphaFoldDB" id="A0A7C1JP18"/>
<evidence type="ECO:0000256" key="2">
    <source>
        <dbReference type="PROSITE-ProRule" id="PRU00169"/>
    </source>
</evidence>
<dbReference type="SMART" id="SM00448">
    <property type="entry name" value="REC"/>
    <property type="match status" value="1"/>
</dbReference>
<keyword evidence="1 2" id="KW-0597">Phosphoprotein</keyword>
<dbReference type="InterPro" id="IPR001789">
    <property type="entry name" value="Sig_transdc_resp-reg_receiver"/>
</dbReference>
<sequence length="388" mass="42005">MPAKILLADDDPMLQKLIANTLKLEHHEVVIAVNGQQALDLIRSEKPDLVILDIMMPVMNGFDVCAELRRHPETETLPVIMLSGLGQVQEKIMGLRAGADEYLTKPIDPRELLTRVEMLLERHRILRQSAIGKTGRVLSIVGAKGGVGVTTLAVNLAARLAQDGNDVILVEFRPDFGTVATHFNVKTTASLAALRTLEPVAVTEQVVSRLLVKTGSGVRVLCGPQSASEFGPFAPALGGALVARLVAMCDYVVVDLPPRIDEAVELILKSSDQVLLVLEPELTSVIAAGHRLEQLASLSDTLTTRVLVVNRQGVMLLSLREIENRLGVTLLDVLPSATDAMSVAVQFGTPLTIYQPKHAYAERIADLARQLQGSKISAFRSSAQRHTL</sequence>
<dbReference type="InterPro" id="IPR050595">
    <property type="entry name" value="Bact_response_regulator"/>
</dbReference>
<feature type="modified residue" description="4-aspartylphosphate" evidence="2">
    <location>
        <position position="53"/>
    </location>
</feature>
<dbReference type="InterPro" id="IPR027417">
    <property type="entry name" value="P-loop_NTPase"/>
</dbReference>
<dbReference type="InterPro" id="IPR011006">
    <property type="entry name" value="CheY-like_superfamily"/>
</dbReference>
<name>A0A7C1JP18_9CHLR</name>
<accession>A0A7C1JP18</accession>
<protein>
    <submittedName>
        <fullName evidence="4">Response regulator</fullName>
    </submittedName>
</protein>
<gene>
    <name evidence="4" type="ORF">ENQ20_06170</name>
</gene>
<evidence type="ECO:0000256" key="1">
    <source>
        <dbReference type="ARBA" id="ARBA00022553"/>
    </source>
</evidence>
<dbReference type="SUPFAM" id="SSF52172">
    <property type="entry name" value="CheY-like"/>
    <property type="match status" value="1"/>
</dbReference>
<dbReference type="GO" id="GO:0000160">
    <property type="term" value="P:phosphorelay signal transduction system"/>
    <property type="evidence" value="ECO:0007669"/>
    <property type="project" value="InterPro"/>
</dbReference>
<reference evidence="4" key="1">
    <citation type="journal article" date="2020" name="mSystems">
        <title>Genome- and Community-Level Interaction Insights into Carbon Utilization and Element Cycling Functions of Hydrothermarchaeota in Hydrothermal Sediment.</title>
        <authorList>
            <person name="Zhou Z."/>
            <person name="Liu Y."/>
            <person name="Xu W."/>
            <person name="Pan J."/>
            <person name="Luo Z.H."/>
            <person name="Li M."/>
        </authorList>
    </citation>
    <scope>NUCLEOTIDE SEQUENCE [LARGE SCALE GENOMIC DNA]</scope>
    <source>
        <strain evidence="4">SpSt-289</strain>
    </source>
</reference>
<organism evidence="4">
    <name type="scientific">Caldilinea aerophila</name>
    <dbReference type="NCBI Taxonomy" id="133453"/>
    <lineage>
        <taxon>Bacteria</taxon>
        <taxon>Bacillati</taxon>
        <taxon>Chloroflexota</taxon>
        <taxon>Caldilineae</taxon>
        <taxon>Caldilineales</taxon>
        <taxon>Caldilineaceae</taxon>
        <taxon>Caldilinea</taxon>
    </lineage>
</organism>
<feature type="domain" description="Response regulatory" evidence="3">
    <location>
        <begin position="4"/>
        <end position="120"/>
    </location>
</feature>
<dbReference type="CDD" id="cd17574">
    <property type="entry name" value="REC_OmpR"/>
    <property type="match status" value="1"/>
</dbReference>
<dbReference type="Gene3D" id="3.40.50.2300">
    <property type="match status" value="1"/>
</dbReference>
<proteinExistence type="predicted"/>
<dbReference type="SUPFAM" id="SSF52540">
    <property type="entry name" value="P-loop containing nucleoside triphosphate hydrolases"/>
    <property type="match status" value="1"/>
</dbReference>
<dbReference type="Gene3D" id="3.40.50.300">
    <property type="entry name" value="P-loop containing nucleotide triphosphate hydrolases"/>
    <property type="match status" value="1"/>
</dbReference>
<dbReference type="PANTHER" id="PTHR44591">
    <property type="entry name" value="STRESS RESPONSE REGULATOR PROTEIN 1"/>
    <property type="match status" value="1"/>
</dbReference>
<dbReference type="PROSITE" id="PS50110">
    <property type="entry name" value="RESPONSE_REGULATORY"/>
    <property type="match status" value="1"/>
</dbReference>
<evidence type="ECO:0000313" key="4">
    <source>
        <dbReference type="EMBL" id="HDX31065.1"/>
    </source>
</evidence>
<dbReference type="Pfam" id="PF00072">
    <property type="entry name" value="Response_reg"/>
    <property type="match status" value="1"/>
</dbReference>
<dbReference type="EMBL" id="DSMG01000069">
    <property type="protein sequence ID" value="HDX31065.1"/>
    <property type="molecule type" value="Genomic_DNA"/>
</dbReference>
<dbReference type="PANTHER" id="PTHR44591:SF3">
    <property type="entry name" value="RESPONSE REGULATORY DOMAIN-CONTAINING PROTEIN"/>
    <property type="match status" value="1"/>
</dbReference>